<dbReference type="Gene3D" id="3.90.550.10">
    <property type="entry name" value="Spore Coat Polysaccharide Biosynthesis Protein SpsA, Chain A"/>
    <property type="match status" value="1"/>
</dbReference>
<name>A0A9D9N1L9_9SPIR</name>
<comment type="caution">
    <text evidence="1">The sequence shown here is derived from an EMBL/GenBank/DDBJ whole genome shotgun (WGS) entry which is preliminary data.</text>
</comment>
<reference evidence="1" key="1">
    <citation type="submission" date="2020-10" db="EMBL/GenBank/DDBJ databases">
        <authorList>
            <person name="Gilroy R."/>
        </authorList>
    </citation>
    <scope>NUCLEOTIDE SEQUENCE</scope>
    <source>
        <strain evidence="1">10532</strain>
    </source>
</reference>
<evidence type="ECO:0000313" key="2">
    <source>
        <dbReference type="Proteomes" id="UP000823638"/>
    </source>
</evidence>
<evidence type="ECO:0000313" key="1">
    <source>
        <dbReference type="EMBL" id="MBO8456860.1"/>
    </source>
</evidence>
<dbReference type="SUPFAM" id="SSF53448">
    <property type="entry name" value="Nucleotide-diphospho-sugar transferases"/>
    <property type="match status" value="1"/>
</dbReference>
<dbReference type="EMBL" id="JADIMM010000021">
    <property type="protein sequence ID" value="MBO8456860.1"/>
    <property type="molecule type" value="Genomic_DNA"/>
</dbReference>
<accession>A0A9D9N1L9</accession>
<protein>
    <recommendedName>
        <fullName evidence="3">Nucleotidyltransferase</fullName>
    </recommendedName>
</protein>
<evidence type="ECO:0008006" key="3">
    <source>
        <dbReference type="Google" id="ProtNLM"/>
    </source>
</evidence>
<sequence>MKPSLVVLAAGAGSRYGGIKQIDSIGNHGECILDYSVYDAKRAGFGKVYFIIRKSIEKDFTERITNRISGFFPCEYIYQEQFTLLTKEQAEKAEKAGRTKPWGTAHALLCAKDSVKEPFVAINADDFYGSDSYKVMGEHLKKLSNESTDYGIVTYNLKKTMSRSGSVSRGICKEEDGWLKSITEHTKISFEPEDSENVISEFNGKKIKLTGNEWASMNFFGFTPAFFRGLETFFDDFIKENAGSLTKEAFLPSAATEQIAAGKGRIKFLKTTGNWYGMTYKEDREKVKQGIESEIRAGVYPEKLWT</sequence>
<gene>
    <name evidence="1" type="ORF">IAA81_01375</name>
</gene>
<dbReference type="AlphaFoldDB" id="A0A9D9N1L9"/>
<dbReference type="InterPro" id="IPR029044">
    <property type="entry name" value="Nucleotide-diphossugar_trans"/>
</dbReference>
<reference evidence="1" key="2">
    <citation type="journal article" date="2021" name="PeerJ">
        <title>Extensive microbial diversity within the chicken gut microbiome revealed by metagenomics and culture.</title>
        <authorList>
            <person name="Gilroy R."/>
            <person name="Ravi A."/>
            <person name="Getino M."/>
            <person name="Pursley I."/>
            <person name="Horton D.L."/>
            <person name="Alikhan N.F."/>
            <person name="Baker D."/>
            <person name="Gharbi K."/>
            <person name="Hall N."/>
            <person name="Watson M."/>
            <person name="Adriaenssens E.M."/>
            <person name="Foster-Nyarko E."/>
            <person name="Jarju S."/>
            <person name="Secka A."/>
            <person name="Antonio M."/>
            <person name="Oren A."/>
            <person name="Chaudhuri R.R."/>
            <person name="La Ragione R."/>
            <person name="Hildebrand F."/>
            <person name="Pallen M.J."/>
        </authorList>
    </citation>
    <scope>NUCLEOTIDE SEQUENCE</scope>
    <source>
        <strain evidence="1">10532</strain>
    </source>
</reference>
<organism evidence="1 2">
    <name type="scientific">Candidatus Gallitreponema excrementavium</name>
    <dbReference type="NCBI Taxonomy" id="2840840"/>
    <lineage>
        <taxon>Bacteria</taxon>
        <taxon>Pseudomonadati</taxon>
        <taxon>Spirochaetota</taxon>
        <taxon>Spirochaetia</taxon>
        <taxon>Spirochaetales</taxon>
        <taxon>Candidatus Gallitreponema</taxon>
    </lineage>
</organism>
<dbReference type="Proteomes" id="UP000823638">
    <property type="component" value="Unassembled WGS sequence"/>
</dbReference>
<proteinExistence type="predicted"/>